<evidence type="ECO:0000313" key="5">
    <source>
        <dbReference type="EMBL" id="KAK7284661.1"/>
    </source>
</evidence>
<name>A0AAN9P4C7_CLITE</name>
<protein>
    <submittedName>
        <fullName evidence="5">Uncharacterized protein</fullName>
    </submittedName>
</protein>
<keyword evidence="2" id="KW-0539">Nucleus</keyword>
<evidence type="ECO:0000313" key="6">
    <source>
        <dbReference type="Proteomes" id="UP001359559"/>
    </source>
</evidence>
<reference evidence="5 6" key="1">
    <citation type="submission" date="2024-01" db="EMBL/GenBank/DDBJ databases">
        <title>The genomes of 5 underutilized Papilionoideae crops provide insights into root nodulation and disease resistance.</title>
        <authorList>
            <person name="Yuan L."/>
        </authorList>
    </citation>
    <scope>NUCLEOTIDE SEQUENCE [LARGE SCALE GENOMIC DNA]</scope>
    <source>
        <strain evidence="5">LY-2023</strain>
        <tissue evidence="5">Leaf</tissue>
    </source>
</reference>
<comment type="subcellular location">
    <subcellularLocation>
        <location evidence="1">Nucleus</location>
    </subcellularLocation>
</comment>
<dbReference type="InterPro" id="IPR009057">
    <property type="entry name" value="Homeodomain-like_sf"/>
</dbReference>
<feature type="domain" description="Myb-like" evidence="3">
    <location>
        <begin position="49"/>
        <end position="103"/>
    </location>
</feature>
<evidence type="ECO:0000259" key="3">
    <source>
        <dbReference type="PROSITE" id="PS50090"/>
    </source>
</evidence>
<dbReference type="Pfam" id="PF00249">
    <property type="entry name" value="Myb_DNA-binding"/>
    <property type="match status" value="1"/>
</dbReference>
<organism evidence="5 6">
    <name type="scientific">Clitoria ternatea</name>
    <name type="common">Butterfly pea</name>
    <dbReference type="NCBI Taxonomy" id="43366"/>
    <lineage>
        <taxon>Eukaryota</taxon>
        <taxon>Viridiplantae</taxon>
        <taxon>Streptophyta</taxon>
        <taxon>Embryophyta</taxon>
        <taxon>Tracheophyta</taxon>
        <taxon>Spermatophyta</taxon>
        <taxon>Magnoliopsida</taxon>
        <taxon>eudicotyledons</taxon>
        <taxon>Gunneridae</taxon>
        <taxon>Pentapetalae</taxon>
        <taxon>rosids</taxon>
        <taxon>fabids</taxon>
        <taxon>Fabales</taxon>
        <taxon>Fabaceae</taxon>
        <taxon>Papilionoideae</taxon>
        <taxon>50 kb inversion clade</taxon>
        <taxon>NPAAA clade</taxon>
        <taxon>indigoferoid/millettioid clade</taxon>
        <taxon>Phaseoleae</taxon>
        <taxon>Clitoria</taxon>
    </lineage>
</organism>
<dbReference type="PROSITE" id="PS50090">
    <property type="entry name" value="MYB_LIKE"/>
    <property type="match status" value="1"/>
</dbReference>
<evidence type="ECO:0000256" key="2">
    <source>
        <dbReference type="ARBA" id="ARBA00023242"/>
    </source>
</evidence>
<dbReference type="EMBL" id="JAYKXN010000005">
    <property type="protein sequence ID" value="KAK7284661.1"/>
    <property type="molecule type" value="Genomic_DNA"/>
</dbReference>
<dbReference type="InterPro" id="IPR001005">
    <property type="entry name" value="SANT/Myb"/>
</dbReference>
<proteinExistence type="predicted"/>
<comment type="caution">
    <text evidence="5">The sequence shown here is derived from an EMBL/GenBank/DDBJ whole genome shotgun (WGS) entry which is preliminary data.</text>
</comment>
<dbReference type="GO" id="GO:0005634">
    <property type="term" value="C:nucleus"/>
    <property type="evidence" value="ECO:0007669"/>
    <property type="project" value="UniProtKB-SubCell"/>
</dbReference>
<dbReference type="AlphaFoldDB" id="A0AAN9P4C7"/>
<keyword evidence="6" id="KW-1185">Reference proteome</keyword>
<dbReference type="CDD" id="cd11660">
    <property type="entry name" value="SANT_TRF"/>
    <property type="match status" value="1"/>
</dbReference>
<evidence type="ECO:0000259" key="4">
    <source>
        <dbReference type="PROSITE" id="PS51294"/>
    </source>
</evidence>
<evidence type="ECO:0000256" key="1">
    <source>
        <dbReference type="ARBA" id="ARBA00004123"/>
    </source>
</evidence>
<accession>A0AAN9P4C7</accession>
<dbReference type="Gene3D" id="1.10.10.60">
    <property type="entry name" value="Homeodomain-like"/>
    <property type="match status" value="1"/>
</dbReference>
<dbReference type="PROSITE" id="PS51294">
    <property type="entry name" value="HTH_MYB"/>
    <property type="match status" value="1"/>
</dbReference>
<dbReference type="Proteomes" id="UP001359559">
    <property type="component" value="Unassembled WGS sequence"/>
</dbReference>
<dbReference type="PANTHER" id="PTHR47206">
    <property type="entry name" value="HOMEODOMAIN-LIKE SUPERFAMILY PROTEIN"/>
    <property type="match status" value="1"/>
</dbReference>
<dbReference type="InterPro" id="IPR017930">
    <property type="entry name" value="Myb_dom"/>
</dbReference>
<dbReference type="SUPFAM" id="SSF46689">
    <property type="entry name" value="Homeodomain-like"/>
    <property type="match status" value="1"/>
</dbReference>
<sequence>MSEESSQPSDLIMQEKTVNFPVTVKRKTLPNTLSRKTMKANGSDIGSTSTKKKRAAWSEEEDMLLREAVQRWGEGHWAEMAKREDFPIKKSTSQMSKFFRPVIVFRSPISATSDSKTFKLFSASKRWCLDSA</sequence>
<gene>
    <name evidence="5" type="ORF">RJT34_19411</name>
</gene>
<dbReference type="PANTHER" id="PTHR47206:SF1">
    <property type="entry name" value="HOMEODOMAIN-LIKE SUPERFAMILY PROTEIN"/>
    <property type="match status" value="1"/>
</dbReference>
<feature type="domain" description="HTH myb-type" evidence="4">
    <location>
        <begin position="49"/>
        <end position="83"/>
    </location>
</feature>